<reference evidence="2 3" key="1">
    <citation type="submission" date="2012-04" db="EMBL/GenBank/DDBJ databases">
        <title>The Genome Sequence of Saprolegnia declina VS20.</title>
        <authorList>
            <consortium name="The Broad Institute Genome Sequencing Platform"/>
            <person name="Russ C."/>
            <person name="Nusbaum C."/>
            <person name="Tyler B."/>
            <person name="van West P."/>
            <person name="Dieguez-Uribeondo J."/>
            <person name="de Bruijn I."/>
            <person name="Tripathy S."/>
            <person name="Jiang R."/>
            <person name="Young S.K."/>
            <person name="Zeng Q."/>
            <person name="Gargeya S."/>
            <person name="Fitzgerald M."/>
            <person name="Haas B."/>
            <person name="Abouelleil A."/>
            <person name="Alvarado L."/>
            <person name="Arachchi H.M."/>
            <person name="Berlin A."/>
            <person name="Chapman S.B."/>
            <person name="Goldberg J."/>
            <person name="Griggs A."/>
            <person name="Gujja S."/>
            <person name="Hansen M."/>
            <person name="Howarth C."/>
            <person name="Imamovic A."/>
            <person name="Larimer J."/>
            <person name="McCowen C."/>
            <person name="Montmayeur A."/>
            <person name="Murphy C."/>
            <person name="Neiman D."/>
            <person name="Pearson M."/>
            <person name="Priest M."/>
            <person name="Roberts A."/>
            <person name="Saif S."/>
            <person name="Shea T."/>
            <person name="Sisk P."/>
            <person name="Sykes S."/>
            <person name="Wortman J."/>
            <person name="Nusbaum C."/>
            <person name="Birren B."/>
        </authorList>
    </citation>
    <scope>NUCLEOTIDE SEQUENCE [LARGE SCALE GENOMIC DNA]</scope>
    <source>
        <strain evidence="2 3">VS20</strain>
    </source>
</reference>
<feature type="compositionally biased region" description="Low complexity" evidence="1">
    <location>
        <begin position="10"/>
        <end position="28"/>
    </location>
</feature>
<feature type="region of interest" description="Disordered" evidence="1">
    <location>
        <begin position="1"/>
        <end position="133"/>
    </location>
</feature>
<proteinExistence type="predicted"/>
<dbReference type="RefSeq" id="XP_008617524.1">
    <property type="nucleotide sequence ID" value="XM_008619302.1"/>
</dbReference>
<sequence>MSDRFSLKLTSAKHGAATGASSAASESSRTSRREKLAEYLQSRRVEMATTSRASATTKPAASGAARGMSQAAIDRLSKPKVNSYASSYRPTAGLAKPEISGRTASQVPLKSDAGPSKSSRTTFDKPPPPPVAAVVDAKPVAAEPRIGVAAAAATTESSSSALRYQPRPVASTADDTLQHVKTRLMFDDSDDDDDDDVDLAPSIAPFAAPSKAQPIVPATPKPVRSLVHGRSAKTERFSAFKQPRSLEKAVAASPFGNAPCYRRQENVSLDLDLECKPAPSPLDAATTPEATKSTFALPSSSSALRHQKQADAPMPHRDVLSSHFKVKKSAFPESATPKTAPSSVTKSLLFTKTDEAVPSTSSKALLFTKPNEAVPSTPLTETVYRSVEVPASHFKAKKPADPTPKEPVQTLLSTHFKPAEVVPPAAPSPKKDVEFTAALQTQLRARLDEALYISKFTLGGARAVFDDIARNCPSVVLTKAVYWLARASVEEEHKDLMRADQMFADGLDTVLEPLEKAILEAARAELHGRTQLSQPAVKNIVVEDKTVPLTPEKKAEFLEDLFAQGQLEESFCFDSTETPPTQTKPTQPPPHKYNSTTKQRPPTSSNESSPTYIHFKPPSAVKKIDFGTPPHSVGLFGTPP</sequence>
<gene>
    <name evidence="2" type="ORF">SDRG_13220</name>
</gene>
<dbReference type="GeneID" id="19953947"/>
<feature type="compositionally biased region" description="Low complexity" evidence="1">
    <location>
        <begin position="152"/>
        <end position="161"/>
    </location>
</feature>
<feature type="region of interest" description="Disordered" evidence="1">
    <location>
        <begin position="296"/>
        <end position="315"/>
    </location>
</feature>
<name>T0Q6I7_SAPDV</name>
<dbReference type="VEuPathDB" id="FungiDB:SDRG_13220"/>
<protein>
    <submittedName>
        <fullName evidence="2">Uncharacterized protein</fullName>
    </submittedName>
</protein>
<feature type="compositionally biased region" description="Basic and acidic residues" evidence="1">
    <location>
        <begin position="29"/>
        <end position="46"/>
    </location>
</feature>
<dbReference type="AlphaFoldDB" id="T0Q6I7"/>
<evidence type="ECO:0000313" key="2">
    <source>
        <dbReference type="EMBL" id="EQC29065.1"/>
    </source>
</evidence>
<dbReference type="InParanoid" id="T0Q6I7"/>
<keyword evidence="3" id="KW-1185">Reference proteome</keyword>
<evidence type="ECO:0000256" key="1">
    <source>
        <dbReference type="SAM" id="MobiDB-lite"/>
    </source>
</evidence>
<feature type="region of interest" description="Disordered" evidence="1">
    <location>
        <begin position="152"/>
        <end position="175"/>
    </location>
</feature>
<evidence type="ECO:0000313" key="3">
    <source>
        <dbReference type="Proteomes" id="UP000030762"/>
    </source>
</evidence>
<feature type="region of interest" description="Disordered" evidence="1">
    <location>
        <begin position="208"/>
        <end position="230"/>
    </location>
</feature>
<feature type="region of interest" description="Disordered" evidence="1">
    <location>
        <begin position="573"/>
        <end position="640"/>
    </location>
</feature>
<dbReference type="OrthoDB" id="79805at2759"/>
<dbReference type="EMBL" id="JH767188">
    <property type="protein sequence ID" value="EQC29065.1"/>
    <property type="molecule type" value="Genomic_DNA"/>
</dbReference>
<feature type="compositionally biased region" description="Polar residues" evidence="1">
    <location>
        <begin position="593"/>
        <end position="611"/>
    </location>
</feature>
<dbReference type="OMA" id="KDLMRAD"/>
<dbReference type="Proteomes" id="UP000030762">
    <property type="component" value="Unassembled WGS sequence"/>
</dbReference>
<feature type="compositionally biased region" description="Low complexity" evidence="1">
    <location>
        <begin position="576"/>
        <end position="585"/>
    </location>
</feature>
<feature type="compositionally biased region" description="Polar residues" evidence="1">
    <location>
        <begin position="48"/>
        <end position="59"/>
    </location>
</feature>
<accession>T0Q6I7</accession>
<organism evidence="2 3">
    <name type="scientific">Saprolegnia diclina (strain VS20)</name>
    <dbReference type="NCBI Taxonomy" id="1156394"/>
    <lineage>
        <taxon>Eukaryota</taxon>
        <taxon>Sar</taxon>
        <taxon>Stramenopiles</taxon>
        <taxon>Oomycota</taxon>
        <taxon>Saprolegniomycetes</taxon>
        <taxon>Saprolegniales</taxon>
        <taxon>Saprolegniaceae</taxon>
        <taxon>Saprolegnia</taxon>
    </lineage>
</organism>